<dbReference type="Pfam" id="PF01115">
    <property type="entry name" value="F_actin_cap_B"/>
    <property type="match status" value="1"/>
</dbReference>
<accession>A0A7J7P527</accession>
<protein>
    <recommendedName>
        <fullName evidence="7">F-actin-capping protein subunit beta</fullName>
    </recommendedName>
</protein>
<dbReference type="GO" id="GO:0008290">
    <property type="term" value="C:F-actin capping protein complex"/>
    <property type="evidence" value="ECO:0007669"/>
    <property type="project" value="UniProtKB-UniRule"/>
</dbReference>
<dbReference type="GO" id="GO:0000902">
    <property type="term" value="P:cell morphogenesis"/>
    <property type="evidence" value="ECO:0007669"/>
    <property type="project" value="TreeGrafter"/>
</dbReference>
<evidence type="ECO:0000256" key="7">
    <source>
        <dbReference type="RuleBase" id="RU365078"/>
    </source>
</evidence>
<dbReference type="Gene3D" id="3.90.1150.210">
    <property type="entry name" value="F-actin capping protein, beta subunit"/>
    <property type="match status" value="1"/>
</dbReference>
<evidence type="ECO:0000256" key="3">
    <source>
        <dbReference type="ARBA" id="ARBA00022467"/>
    </source>
</evidence>
<comment type="similarity">
    <text evidence="2 7">Belongs to the F-actin-capping protein beta subunit family.</text>
</comment>
<dbReference type="SUPFAM" id="SSF90096">
    <property type="entry name" value="Subunits of heterodimeric actin filament capping protein Capz"/>
    <property type="match status" value="1"/>
</dbReference>
<reference evidence="8 9" key="1">
    <citation type="journal article" date="2020" name="IScience">
        <title>Genome Sequencing of the Endangered Kingdonia uniflora (Circaeasteraceae, Ranunculales) Reveals Potential Mechanisms of Evolutionary Specialization.</title>
        <authorList>
            <person name="Sun Y."/>
            <person name="Deng T."/>
            <person name="Zhang A."/>
            <person name="Moore M.J."/>
            <person name="Landis J.B."/>
            <person name="Lin N."/>
            <person name="Zhang H."/>
            <person name="Zhang X."/>
            <person name="Huang J."/>
            <person name="Zhang X."/>
            <person name="Sun H."/>
            <person name="Wang H."/>
        </authorList>
    </citation>
    <scope>NUCLEOTIDE SEQUENCE [LARGE SCALE GENOMIC DNA]</scope>
    <source>
        <strain evidence="8">TB1705</strain>
        <tissue evidence="8">Leaf</tissue>
    </source>
</reference>
<dbReference type="GO" id="GO:0051016">
    <property type="term" value="P:barbed-end actin filament capping"/>
    <property type="evidence" value="ECO:0007669"/>
    <property type="project" value="UniProtKB-UniRule"/>
</dbReference>
<dbReference type="AlphaFoldDB" id="A0A7J7P527"/>
<sequence>MLTLIGHLGQTISPLLEDVSYPSVELRNLEIEANDVFAIYRDQYYEGVIVDDEWFEDGQGRRGTCKKVGQEEEGMAPYCLTSTIMLSLTTNDESSGTFSLS</sequence>
<evidence type="ECO:0000256" key="5">
    <source>
        <dbReference type="ARBA" id="ARBA00023203"/>
    </source>
</evidence>
<dbReference type="GO" id="GO:0051015">
    <property type="term" value="F:actin filament binding"/>
    <property type="evidence" value="ECO:0007669"/>
    <property type="project" value="TreeGrafter"/>
</dbReference>
<evidence type="ECO:0000313" key="9">
    <source>
        <dbReference type="Proteomes" id="UP000541444"/>
    </source>
</evidence>
<dbReference type="InterPro" id="IPR001698">
    <property type="entry name" value="CAPZB"/>
</dbReference>
<dbReference type="PANTHER" id="PTHR10619:SF0">
    <property type="entry name" value="F-ACTIN-CAPPING PROTEIN SUBUNIT BETA ISOFORMS 1 AND 2"/>
    <property type="match status" value="1"/>
</dbReference>
<proteinExistence type="inferred from homology"/>
<evidence type="ECO:0000256" key="6">
    <source>
        <dbReference type="ARBA" id="ARBA00023212"/>
    </source>
</evidence>
<gene>
    <name evidence="8" type="ORF">GIB67_002895</name>
</gene>
<evidence type="ECO:0000256" key="2">
    <source>
        <dbReference type="ARBA" id="ARBA00006039"/>
    </source>
</evidence>
<dbReference type="InterPro" id="IPR042276">
    <property type="entry name" value="CapZ_alpha/beta_2"/>
</dbReference>
<comment type="subunit">
    <text evidence="7">Heterodimer of an alpha and a beta subunit.</text>
</comment>
<keyword evidence="6 7" id="KW-0206">Cytoskeleton</keyword>
<dbReference type="Proteomes" id="UP000541444">
    <property type="component" value="Unassembled WGS sequence"/>
</dbReference>
<comment type="caution">
    <text evidence="8">The sequence shown here is derived from an EMBL/GenBank/DDBJ whole genome shotgun (WGS) entry which is preliminary data.</text>
</comment>
<keyword evidence="5 7" id="KW-0009">Actin-binding</keyword>
<keyword evidence="3 7" id="KW-0117">Actin capping</keyword>
<evidence type="ECO:0000313" key="8">
    <source>
        <dbReference type="EMBL" id="KAF6174549.1"/>
    </source>
</evidence>
<keyword evidence="9" id="KW-1185">Reference proteome</keyword>
<keyword evidence="4 7" id="KW-0963">Cytoplasm</keyword>
<dbReference type="EMBL" id="JACGCM010000257">
    <property type="protein sequence ID" value="KAF6174549.1"/>
    <property type="molecule type" value="Genomic_DNA"/>
</dbReference>
<comment type="function">
    <text evidence="7">F-actin-capping proteins bind in a Ca(2+)-independent manner to the fast growing ends of actin filaments (barbed end) thereby blocking the exchange of subunits at these ends. Unlike other capping proteins (such as gelsolin and severin), these proteins do not sever actin filaments.</text>
</comment>
<comment type="subcellular location">
    <subcellularLocation>
        <location evidence="1 7">Cytoplasm</location>
        <location evidence="1 7">Cytoskeleton</location>
    </subcellularLocation>
</comment>
<name>A0A7J7P527_9MAGN</name>
<dbReference type="InterPro" id="IPR037282">
    <property type="entry name" value="CapZ_alpha/beta"/>
</dbReference>
<organism evidence="8 9">
    <name type="scientific">Kingdonia uniflora</name>
    <dbReference type="NCBI Taxonomy" id="39325"/>
    <lineage>
        <taxon>Eukaryota</taxon>
        <taxon>Viridiplantae</taxon>
        <taxon>Streptophyta</taxon>
        <taxon>Embryophyta</taxon>
        <taxon>Tracheophyta</taxon>
        <taxon>Spermatophyta</taxon>
        <taxon>Magnoliopsida</taxon>
        <taxon>Ranunculales</taxon>
        <taxon>Circaeasteraceae</taxon>
        <taxon>Kingdonia</taxon>
    </lineage>
</organism>
<evidence type="ECO:0000256" key="4">
    <source>
        <dbReference type="ARBA" id="ARBA00022490"/>
    </source>
</evidence>
<dbReference type="OrthoDB" id="9979678at2759"/>
<evidence type="ECO:0000256" key="1">
    <source>
        <dbReference type="ARBA" id="ARBA00004245"/>
    </source>
</evidence>
<dbReference type="PANTHER" id="PTHR10619">
    <property type="entry name" value="F-ACTIN-CAPPING PROTEIN SUBUNIT BETA"/>
    <property type="match status" value="1"/>
</dbReference>